<dbReference type="Pfam" id="PF00069">
    <property type="entry name" value="Pkinase"/>
    <property type="match status" value="1"/>
</dbReference>
<dbReference type="PANTHER" id="PTHR44329">
    <property type="entry name" value="SERINE/THREONINE-PROTEIN KINASE TNNI3K-RELATED"/>
    <property type="match status" value="1"/>
</dbReference>
<dbReference type="InterPro" id="IPR000719">
    <property type="entry name" value="Prot_kinase_dom"/>
</dbReference>
<dbReference type="Gene3D" id="1.10.510.10">
    <property type="entry name" value="Transferase(Phosphotransferase) domain 1"/>
    <property type="match status" value="1"/>
</dbReference>
<reference evidence="2" key="1">
    <citation type="submission" date="2021-02" db="EMBL/GenBank/DDBJ databases">
        <authorList>
            <person name="Nowell W R."/>
        </authorList>
    </citation>
    <scope>NUCLEOTIDE SEQUENCE</scope>
</reference>
<keyword evidence="4" id="KW-1185">Reference proteome</keyword>
<evidence type="ECO:0000313" key="3">
    <source>
        <dbReference type="EMBL" id="CAF4021862.1"/>
    </source>
</evidence>
<name>A0A815AA52_9BILA</name>
<dbReference type="AlphaFoldDB" id="A0A815AA52"/>
<dbReference type="InterPro" id="IPR011009">
    <property type="entry name" value="Kinase-like_dom_sf"/>
</dbReference>
<accession>A0A815AA52</accession>
<comment type="caution">
    <text evidence="2">The sequence shown here is derived from an EMBL/GenBank/DDBJ whole genome shotgun (WGS) entry which is preliminary data.</text>
</comment>
<organism evidence="2 4">
    <name type="scientific">Didymodactylos carnosus</name>
    <dbReference type="NCBI Taxonomy" id="1234261"/>
    <lineage>
        <taxon>Eukaryota</taxon>
        <taxon>Metazoa</taxon>
        <taxon>Spiralia</taxon>
        <taxon>Gnathifera</taxon>
        <taxon>Rotifera</taxon>
        <taxon>Eurotatoria</taxon>
        <taxon>Bdelloidea</taxon>
        <taxon>Philodinida</taxon>
        <taxon>Philodinidae</taxon>
        <taxon>Didymodactylos</taxon>
    </lineage>
</organism>
<dbReference type="InterPro" id="IPR051681">
    <property type="entry name" value="Ser/Thr_Kinases-Pseudokinases"/>
</dbReference>
<dbReference type="EMBL" id="CAJNOQ010010442">
    <property type="protein sequence ID" value="CAF1251991.1"/>
    <property type="molecule type" value="Genomic_DNA"/>
</dbReference>
<dbReference type="SUPFAM" id="SSF56112">
    <property type="entry name" value="Protein kinase-like (PK-like)"/>
    <property type="match status" value="1"/>
</dbReference>
<dbReference type="PROSITE" id="PS00108">
    <property type="entry name" value="PROTEIN_KINASE_ST"/>
    <property type="match status" value="1"/>
</dbReference>
<proteinExistence type="predicted"/>
<dbReference type="Proteomes" id="UP000681722">
    <property type="component" value="Unassembled WGS sequence"/>
</dbReference>
<evidence type="ECO:0000313" key="4">
    <source>
        <dbReference type="Proteomes" id="UP000663829"/>
    </source>
</evidence>
<protein>
    <recommendedName>
        <fullName evidence="1">Protein kinase domain-containing protein</fullName>
    </recommendedName>
</protein>
<dbReference type="PROSITE" id="PS50011">
    <property type="entry name" value="PROTEIN_KINASE_DOM"/>
    <property type="match status" value="1"/>
</dbReference>
<dbReference type="InterPro" id="IPR008271">
    <property type="entry name" value="Ser/Thr_kinase_AS"/>
</dbReference>
<evidence type="ECO:0000313" key="2">
    <source>
        <dbReference type="EMBL" id="CAF1251991.1"/>
    </source>
</evidence>
<feature type="domain" description="Protein kinase" evidence="1">
    <location>
        <begin position="531"/>
        <end position="761"/>
    </location>
</feature>
<sequence>MKCAQRQEILEFITKIIKDIQLPIVHNDEGINFNKQLDVFKILCKMNFDRKPLYFAQKSIRYLNELKTFEESLINIIEKIHINRNDGTTEEIPDITEDNLLEEATKLIKLQAEDRSKKCGDEIIIEIPVEELRDIESWDIPGFDENMVIDRRLNEIIKDPDVIFGLIPNRNYELTQQQSFAATSEEEVDHQKIKLIENEECESLVCFLITTTDKFTIDKQTKKSKSEVVQNLFNKLKSQLKVKLVDDATASNRFIPMCTHYTFSVKDYLESRLSFIEKSTTWFDLAVKLITSYRLDYLIQSLHILLDYDDFNRMRKRYEKLQNMLNPNGLKRQLYDQIAIEMELIHKKIVEIDISTLIIGEFYAQLDLNPIDSQSFVDTLDRLIVSNPYSTSIRLNDTATAKQLVYLMKESDNTLRAGWIACVNSIQATDNEQLRQKNELTNSISNDVSICTDEIINQIERTIYEYLTNSIDVQIDKILNAFQNKSNIAKDCSDENVKALSKFMKKHRKDITKLYLDIIDKHFTYSYSKCEITNEKLGKANYEVFNRQMTINKTDNIILITAKEIPLNDFNVQEVRYIKELQHDNIVKYYGIKRCCLNDDNYYIIMECMDCNLLTYLHNRVLKNDYTVELITNMLIQITNGLYYLHKSEFIHRDIKAGNILVREENNEIRTPIFKRADFGFVHQQPITIGIGTNDYMAPELYPHSNMGLTTSKSDIYSFGRLIDLVLNIFPTIVHYNIIERKSLKNVYNNNQINVLVMKKY</sequence>
<gene>
    <name evidence="2" type="ORF">GPM918_LOCUS26179</name>
    <name evidence="3" type="ORF">SRO942_LOCUS26280</name>
</gene>
<dbReference type="OrthoDB" id="535509at2759"/>
<evidence type="ECO:0000259" key="1">
    <source>
        <dbReference type="PROSITE" id="PS50011"/>
    </source>
</evidence>
<dbReference type="SMART" id="SM00220">
    <property type="entry name" value="S_TKc"/>
    <property type="match status" value="1"/>
</dbReference>
<dbReference type="GO" id="GO:0005524">
    <property type="term" value="F:ATP binding"/>
    <property type="evidence" value="ECO:0007669"/>
    <property type="project" value="InterPro"/>
</dbReference>
<dbReference type="Proteomes" id="UP000663829">
    <property type="component" value="Unassembled WGS sequence"/>
</dbReference>
<dbReference type="EMBL" id="CAJOBC010014917">
    <property type="protein sequence ID" value="CAF4021862.1"/>
    <property type="molecule type" value="Genomic_DNA"/>
</dbReference>
<dbReference type="GO" id="GO:0004674">
    <property type="term" value="F:protein serine/threonine kinase activity"/>
    <property type="evidence" value="ECO:0007669"/>
    <property type="project" value="TreeGrafter"/>
</dbReference>